<protein>
    <recommendedName>
        <fullName evidence="7 14">Ribonuclease HII</fullName>
        <shortName evidence="14">RNase HII</shortName>
        <ecNumber evidence="6 14">3.1.26.4</ecNumber>
    </recommendedName>
</protein>
<dbReference type="NCBIfam" id="NF000594">
    <property type="entry name" value="PRK00015.1-1"/>
    <property type="match status" value="1"/>
</dbReference>
<dbReference type="NCBIfam" id="NF000595">
    <property type="entry name" value="PRK00015.1-3"/>
    <property type="match status" value="1"/>
</dbReference>
<evidence type="ECO:0000256" key="5">
    <source>
        <dbReference type="ARBA" id="ARBA00007383"/>
    </source>
</evidence>
<dbReference type="EC" id="3.1.26.4" evidence="6 14"/>
<dbReference type="GO" id="GO:0004523">
    <property type="term" value="F:RNA-DNA hybrid ribonuclease activity"/>
    <property type="evidence" value="ECO:0007669"/>
    <property type="project" value="UniProtKB-UniRule"/>
</dbReference>
<dbReference type="GO" id="GO:0003723">
    <property type="term" value="F:RNA binding"/>
    <property type="evidence" value="ECO:0007669"/>
    <property type="project" value="UniProtKB-UniRule"/>
</dbReference>
<dbReference type="GO" id="GO:0043137">
    <property type="term" value="P:DNA replication, removal of RNA primer"/>
    <property type="evidence" value="ECO:0007669"/>
    <property type="project" value="TreeGrafter"/>
</dbReference>
<dbReference type="InterPro" id="IPR001352">
    <property type="entry name" value="RNase_HII/HIII"/>
</dbReference>
<evidence type="ECO:0000256" key="7">
    <source>
        <dbReference type="ARBA" id="ARBA00019179"/>
    </source>
</evidence>
<comment type="caution">
    <text evidence="18">The sequence shown here is derived from an EMBL/GenBank/DDBJ whole genome shotgun (WGS) entry which is preliminary data.</text>
</comment>
<dbReference type="GO" id="GO:0032299">
    <property type="term" value="C:ribonuclease H2 complex"/>
    <property type="evidence" value="ECO:0007669"/>
    <property type="project" value="TreeGrafter"/>
</dbReference>
<dbReference type="EMBL" id="JWHR01000004">
    <property type="protein sequence ID" value="KHS58845.1"/>
    <property type="molecule type" value="Genomic_DNA"/>
</dbReference>
<keyword evidence="8 14" id="KW-0963">Cytoplasm</keyword>
<evidence type="ECO:0000256" key="14">
    <source>
        <dbReference type="HAMAP-Rule" id="MF_00052"/>
    </source>
</evidence>
<feature type="binding site" evidence="14 15">
    <location>
        <position position="80"/>
    </location>
    <ligand>
        <name>a divalent metal cation</name>
        <dbReference type="ChEBI" id="CHEBI:60240"/>
    </ligand>
</feature>
<evidence type="ECO:0000313" key="19">
    <source>
        <dbReference type="Proteomes" id="UP000031189"/>
    </source>
</evidence>
<sequence>MNNKSVKEIKEIVDNLKVDQYLEYIDILKSDERKSVQKLAVSLAKKLDAIRKEDERLELINTYENDGYEKGYLYIGGIDEVGRGPLAGPVVAAVVVLPPHTKIEGIDDSKKIKESKREELYEIIKENALDYGIGIVDNEEIDDYNILNATYMAMKKALNSMKKQPDYLLVDAVTIPGVDIKQNPIIKGDSKSISIGAASILAKVTRDRMMCQYDEIYPEYGFKSNKGYGTKEHYEAIEKNGITPIHRKSFLKNVL</sequence>
<dbReference type="STRING" id="1577792.QX51_00440"/>
<name>A0A0B3WW83_9FIRM</name>
<evidence type="ECO:0000256" key="6">
    <source>
        <dbReference type="ARBA" id="ARBA00012180"/>
    </source>
</evidence>
<feature type="binding site" evidence="14 15">
    <location>
        <position position="171"/>
    </location>
    <ligand>
        <name>a divalent metal cation</name>
        <dbReference type="ChEBI" id="CHEBI:60240"/>
    </ligand>
</feature>
<keyword evidence="12 14" id="KW-0378">Hydrolase</keyword>
<feature type="binding site" evidence="14 15">
    <location>
        <position position="79"/>
    </location>
    <ligand>
        <name>a divalent metal cation</name>
        <dbReference type="ChEBI" id="CHEBI:60240"/>
    </ligand>
</feature>
<dbReference type="PANTHER" id="PTHR10954:SF18">
    <property type="entry name" value="RIBONUCLEASE HII"/>
    <property type="match status" value="1"/>
</dbReference>
<evidence type="ECO:0000256" key="10">
    <source>
        <dbReference type="ARBA" id="ARBA00022723"/>
    </source>
</evidence>
<evidence type="ECO:0000256" key="4">
    <source>
        <dbReference type="ARBA" id="ARBA00004496"/>
    </source>
</evidence>
<evidence type="ECO:0000256" key="8">
    <source>
        <dbReference type="ARBA" id="ARBA00022490"/>
    </source>
</evidence>
<keyword evidence="19" id="KW-1185">Reference proteome</keyword>
<evidence type="ECO:0000256" key="1">
    <source>
        <dbReference type="ARBA" id="ARBA00000077"/>
    </source>
</evidence>
<evidence type="ECO:0000256" key="13">
    <source>
        <dbReference type="ARBA" id="ARBA00023211"/>
    </source>
</evidence>
<dbReference type="OrthoDB" id="9803420at2"/>
<organism evidence="18 19">
    <name type="scientific">Terrisporobacter othiniensis</name>
    <dbReference type="NCBI Taxonomy" id="1577792"/>
    <lineage>
        <taxon>Bacteria</taxon>
        <taxon>Bacillati</taxon>
        <taxon>Bacillota</taxon>
        <taxon>Clostridia</taxon>
        <taxon>Peptostreptococcales</taxon>
        <taxon>Peptostreptococcaceae</taxon>
        <taxon>Terrisporobacter</taxon>
    </lineage>
</organism>
<dbReference type="InterPro" id="IPR024567">
    <property type="entry name" value="RNase_HII/HIII_dom"/>
</dbReference>
<gene>
    <name evidence="14" type="primary">rnhB</name>
    <name evidence="18" type="ORF">QX51_00440</name>
</gene>
<comment type="catalytic activity">
    <reaction evidence="1 14 15 16">
        <text>Endonucleolytic cleavage to 5'-phosphomonoester.</text>
        <dbReference type="EC" id="3.1.26.4"/>
    </reaction>
</comment>
<comment type="similarity">
    <text evidence="5 14 16">Belongs to the RNase HII family.</text>
</comment>
<dbReference type="AlphaFoldDB" id="A0A0B3WW83"/>
<comment type="cofactor">
    <cofactor evidence="14 15">
        <name>Mn(2+)</name>
        <dbReference type="ChEBI" id="CHEBI:29035"/>
    </cofactor>
    <cofactor evidence="14 15">
        <name>Mg(2+)</name>
        <dbReference type="ChEBI" id="CHEBI:18420"/>
    </cofactor>
    <text evidence="14 15">Manganese or magnesium. Binds 1 divalent metal ion per monomer in the absence of substrate. May bind a second metal ion after substrate binding.</text>
</comment>
<reference evidence="18 19" key="1">
    <citation type="submission" date="2014-12" db="EMBL/GenBank/DDBJ databases">
        <title>Draft genome sequence of Terrisporobacter sp. 08-306576, isolated from the blood culture of a bacteremia patient.</title>
        <authorList>
            <person name="Lund L.C."/>
            <person name="Sydenham T.V."/>
            <person name="Hogh S.V."/>
            <person name="Skov M.N."/>
            <person name="Kemp M."/>
            <person name="Justesen U.S."/>
        </authorList>
    </citation>
    <scope>NUCLEOTIDE SEQUENCE [LARGE SCALE GENOMIC DNA]</scope>
    <source>
        <strain evidence="18 19">08-306576</strain>
    </source>
</reference>
<evidence type="ECO:0000256" key="15">
    <source>
        <dbReference type="PROSITE-ProRule" id="PRU01319"/>
    </source>
</evidence>
<dbReference type="InterPro" id="IPR022898">
    <property type="entry name" value="RNase_HII"/>
</dbReference>
<keyword evidence="11 14" id="KW-0255">Endonuclease</keyword>
<keyword evidence="13 14" id="KW-0464">Manganese</keyword>
<dbReference type="GO" id="GO:0005737">
    <property type="term" value="C:cytoplasm"/>
    <property type="evidence" value="ECO:0007669"/>
    <property type="project" value="UniProtKB-SubCell"/>
</dbReference>
<dbReference type="FunFam" id="3.30.420.10:FF:000006">
    <property type="entry name" value="Ribonuclease HII"/>
    <property type="match status" value="1"/>
</dbReference>
<dbReference type="GO" id="GO:0030145">
    <property type="term" value="F:manganese ion binding"/>
    <property type="evidence" value="ECO:0007669"/>
    <property type="project" value="UniProtKB-UniRule"/>
</dbReference>
<keyword evidence="9 14" id="KW-0540">Nuclease</keyword>
<evidence type="ECO:0000256" key="11">
    <source>
        <dbReference type="ARBA" id="ARBA00022759"/>
    </source>
</evidence>
<dbReference type="SUPFAM" id="SSF53098">
    <property type="entry name" value="Ribonuclease H-like"/>
    <property type="match status" value="1"/>
</dbReference>
<comment type="subcellular location">
    <subcellularLocation>
        <location evidence="4 14">Cytoplasm</location>
    </subcellularLocation>
</comment>
<dbReference type="Pfam" id="PF01351">
    <property type="entry name" value="RNase_HII"/>
    <property type="match status" value="1"/>
</dbReference>
<dbReference type="InterPro" id="IPR036397">
    <property type="entry name" value="RNaseH_sf"/>
</dbReference>
<evidence type="ECO:0000259" key="17">
    <source>
        <dbReference type="PROSITE" id="PS51975"/>
    </source>
</evidence>
<dbReference type="RefSeq" id="WP_039677928.1">
    <property type="nucleotide sequence ID" value="NZ_JAWGXO010000001.1"/>
</dbReference>
<dbReference type="PROSITE" id="PS51975">
    <property type="entry name" value="RNASE_H_2"/>
    <property type="match status" value="1"/>
</dbReference>
<dbReference type="GO" id="GO:0006298">
    <property type="term" value="P:mismatch repair"/>
    <property type="evidence" value="ECO:0007669"/>
    <property type="project" value="TreeGrafter"/>
</dbReference>
<dbReference type="HAMAP" id="MF_00052_B">
    <property type="entry name" value="RNase_HII_B"/>
    <property type="match status" value="1"/>
</dbReference>
<proteinExistence type="inferred from homology"/>
<dbReference type="CDD" id="cd07182">
    <property type="entry name" value="RNase_HII_bacteria_HII_like"/>
    <property type="match status" value="1"/>
</dbReference>
<accession>A0A0B3WW83</accession>
<dbReference type="PANTHER" id="PTHR10954">
    <property type="entry name" value="RIBONUCLEASE H2 SUBUNIT A"/>
    <property type="match status" value="1"/>
</dbReference>
<dbReference type="InterPro" id="IPR012337">
    <property type="entry name" value="RNaseH-like_sf"/>
</dbReference>
<keyword evidence="10 14" id="KW-0479">Metal-binding</keyword>
<evidence type="ECO:0000256" key="16">
    <source>
        <dbReference type="RuleBase" id="RU003515"/>
    </source>
</evidence>
<feature type="domain" description="RNase H type-2" evidence="17">
    <location>
        <begin position="73"/>
        <end position="255"/>
    </location>
</feature>
<evidence type="ECO:0000256" key="2">
    <source>
        <dbReference type="ARBA" id="ARBA00001946"/>
    </source>
</evidence>
<evidence type="ECO:0000313" key="18">
    <source>
        <dbReference type="EMBL" id="KHS58845.1"/>
    </source>
</evidence>
<evidence type="ECO:0000256" key="3">
    <source>
        <dbReference type="ARBA" id="ARBA00004065"/>
    </source>
</evidence>
<evidence type="ECO:0000256" key="9">
    <source>
        <dbReference type="ARBA" id="ARBA00022722"/>
    </source>
</evidence>
<dbReference type="Proteomes" id="UP000031189">
    <property type="component" value="Unassembled WGS sequence"/>
</dbReference>
<dbReference type="Gene3D" id="3.30.420.10">
    <property type="entry name" value="Ribonuclease H-like superfamily/Ribonuclease H"/>
    <property type="match status" value="1"/>
</dbReference>
<evidence type="ECO:0000256" key="12">
    <source>
        <dbReference type="ARBA" id="ARBA00022801"/>
    </source>
</evidence>
<comment type="function">
    <text evidence="3 14 16">Endonuclease that specifically degrades the RNA of RNA-DNA hybrids.</text>
</comment>
<comment type="cofactor">
    <cofactor evidence="2">
        <name>Mg(2+)</name>
        <dbReference type="ChEBI" id="CHEBI:18420"/>
    </cofactor>
</comment>